<name>A0ABW1I1S8_9PSEU</name>
<reference evidence="3" key="1">
    <citation type="journal article" date="2019" name="Int. J. Syst. Evol. Microbiol.">
        <title>The Global Catalogue of Microorganisms (GCM) 10K type strain sequencing project: providing services to taxonomists for standard genome sequencing and annotation.</title>
        <authorList>
            <consortium name="The Broad Institute Genomics Platform"/>
            <consortium name="The Broad Institute Genome Sequencing Center for Infectious Disease"/>
            <person name="Wu L."/>
            <person name="Ma J."/>
        </authorList>
    </citation>
    <scope>NUCLEOTIDE SEQUENCE [LARGE SCALE GENOMIC DNA]</scope>
    <source>
        <strain evidence="3">CGMCC 4.7397</strain>
    </source>
</reference>
<protein>
    <submittedName>
        <fullName evidence="2">Uncharacterized protein</fullName>
    </submittedName>
</protein>
<evidence type="ECO:0000313" key="2">
    <source>
        <dbReference type="EMBL" id="MFC5947566.1"/>
    </source>
</evidence>
<dbReference type="RefSeq" id="WP_379564532.1">
    <property type="nucleotide sequence ID" value="NZ_JBHSQK010000007.1"/>
</dbReference>
<feature type="compositionally biased region" description="Polar residues" evidence="1">
    <location>
        <begin position="1"/>
        <end position="12"/>
    </location>
</feature>
<organism evidence="2 3">
    <name type="scientific">Pseudonocardia lutea</name>
    <dbReference type="NCBI Taxonomy" id="2172015"/>
    <lineage>
        <taxon>Bacteria</taxon>
        <taxon>Bacillati</taxon>
        <taxon>Actinomycetota</taxon>
        <taxon>Actinomycetes</taxon>
        <taxon>Pseudonocardiales</taxon>
        <taxon>Pseudonocardiaceae</taxon>
        <taxon>Pseudonocardia</taxon>
    </lineage>
</organism>
<evidence type="ECO:0000313" key="3">
    <source>
        <dbReference type="Proteomes" id="UP001596119"/>
    </source>
</evidence>
<dbReference type="EMBL" id="JBHSQK010000007">
    <property type="protein sequence ID" value="MFC5947566.1"/>
    <property type="molecule type" value="Genomic_DNA"/>
</dbReference>
<feature type="region of interest" description="Disordered" evidence="1">
    <location>
        <begin position="1"/>
        <end position="29"/>
    </location>
</feature>
<evidence type="ECO:0000256" key="1">
    <source>
        <dbReference type="SAM" id="MobiDB-lite"/>
    </source>
</evidence>
<comment type="caution">
    <text evidence="2">The sequence shown here is derived from an EMBL/GenBank/DDBJ whole genome shotgun (WGS) entry which is preliminary data.</text>
</comment>
<keyword evidence="3" id="KW-1185">Reference proteome</keyword>
<proteinExistence type="predicted"/>
<accession>A0ABW1I1S8</accession>
<sequence>MSNKGDSPSDGSNGVEAGVGKDESATTRDQTAVLVDFAAKYSTTENAVGVAGRS</sequence>
<gene>
    <name evidence="2" type="ORF">ACFQH9_04685</name>
</gene>
<dbReference type="Proteomes" id="UP001596119">
    <property type="component" value="Unassembled WGS sequence"/>
</dbReference>